<gene>
    <name evidence="8" type="ORF">SAMN05660413_03345</name>
</gene>
<keyword evidence="4 6" id="KW-0238">DNA-binding</keyword>
<feature type="compositionally biased region" description="Polar residues" evidence="7">
    <location>
        <begin position="79"/>
        <end position="90"/>
    </location>
</feature>
<proteinExistence type="inferred from homology"/>
<dbReference type="Proteomes" id="UP000199153">
    <property type="component" value="Unassembled WGS sequence"/>
</dbReference>
<dbReference type="GO" id="GO:0004803">
    <property type="term" value="F:transposase activity"/>
    <property type="evidence" value="ECO:0007669"/>
    <property type="project" value="UniProtKB-UniRule"/>
</dbReference>
<evidence type="ECO:0000256" key="1">
    <source>
        <dbReference type="ARBA" id="ARBA00002190"/>
    </source>
</evidence>
<evidence type="ECO:0000256" key="3">
    <source>
        <dbReference type="ARBA" id="ARBA00022578"/>
    </source>
</evidence>
<name>A0A1I5DHX2_9FLAO</name>
<dbReference type="AlphaFoldDB" id="A0A1I5DHX2"/>
<evidence type="ECO:0000313" key="8">
    <source>
        <dbReference type="EMBL" id="SFN98839.1"/>
    </source>
</evidence>
<dbReference type="PANTHER" id="PTHR33217:SF8">
    <property type="entry name" value="MUTATOR FAMILY TRANSPOSASE"/>
    <property type="match status" value="1"/>
</dbReference>
<dbReference type="GO" id="GO:0006313">
    <property type="term" value="P:DNA transposition"/>
    <property type="evidence" value="ECO:0007669"/>
    <property type="project" value="UniProtKB-UniRule"/>
</dbReference>
<keyword evidence="9" id="KW-1185">Reference proteome</keyword>
<comment type="similarity">
    <text evidence="2 6">Belongs to the transposase mutator family.</text>
</comment>
<feature type="region of interest" description="Disordered" evidence="7">
    <location>
        <begin position="42"/>
        <end position="96"/>
    </location>
</feature>
<dbReference type="Pfam" id="PF00872">
    <property type="entry name" value="Transposase_mut"/>
    <property type="match status" value="1"/>
</dbReference>
<dbReference type="STRING" id="287099.SAMN05660413_03345"/>
<dbReference type="RefSeq" id="WP_175494835.1">
    <property type="nucleotide sequence ID" value="NZ_FOVL01000037.1"/>
</dbReference>
<evidence type="ECO:0000256" key="4">
    <source>
        <dbReference type="ARBA" id="ARBA00023125"/>
    </source>
</evidence>
<sequence length="96" mass="10671">MTQEEIKELKEKALKQFLSGESLTGKDGAFAPMLKEFMEEALEAEMSSHLSDEEKGSKAGNKRNGKGKKTLKSNHGDITINTPQDRNSTFEPEIVE</sequence>
<evidence type="ECO:0000256" key="5">
    <source>
        <dbReference type="ARBA" id="ARBA00023172"/>
    </source>
</evidence>
<comment type="function">
    <text evidence="1 6">Required for the transposition of the insertion element.</text>
</comment>
<reference evidence="8 9" key="1">
    <citation type="submission" date="2016-10" db="EMBL/GenBank/DDBJ databases">
        <authorList>
            <person name="de Groot N.N."/>
        </authorList>
    </citation>
    <scope>NUCLEOTIDE SEQUENCE [LARGE SCALE GENOMIC DNA]</scope>
    <source>
        <strain evidence="8 9">DSM 17794</strain>
    </source>
</reference>
<dbReference type="GO" id="GO:0003677">
    <property type="term" value="F:DNA binding"/>
    <property type="evidence" value="ECO:0007669"/>
    <property type="project" value="UniProtKB-UniRule"/>
</dbReference>
<keyword evidence="3 6" id="KW-0815">Transposition</keyword>
<organism evidence="8 9">
    <name type="scientific">Salegentibacter flavus</name>
    <dbReference type="NCBI Taxonomy" id="287099"/>
    <lineage>
        <taxon>Bacteria</taxon>
        <taxon>Pseudomonadati</taxon>
        <taxon>Bacteroidota</taxon>
        <taxon>Flavobacteriia</taxon>
        <taxon>Flavobacteriales</taxon>
        <taxon>Flavobacteriaceae</taxon>
        <taxon>Salegentibacter</taxon>
    </lineage>
</organism>
<feature type="non-terminal residue" evidence="8">
    <location>
        <position position="96"/>
    </location>
</feature>
<evidence type="ECO:0000313" key="9">
    <source>
        <dbReference type="Proteomes" id="UP000199153"/>
    </source>
</evidence>
<feature type="compositionally biased region" description="Basic residues" evidence="7">
    <location>
        <begin position="60"/>
        <end position="72"/>
    </location>
</feature>
<evidence type="ECO:0000256" key="6">
    <source>
        <dbReference type="RuleBase" id="RU365089"/>
    </source>
</evidence>
<evidence type="ECO:0000256" key="2">
    <source>
        <dbReference type="ARBA" id="ARBA00010961"/>
    </source>
</evidence>
<protein>
    <recommendedName>
        <fullName evidence="6">Mutator family transposase</fullName>
    </recommendedName>
</protein>
<dbReference type="PANTHER" id="PTHR33217">
    <property type="entry name" value="TRANSPOSASE FOR INSERTION SEQUENCE ELEMENT IS1081"/>
    <property type="match status" value="1"/>
</dbReference>
<evidence type="ECO:0000256" key="7">
    <source>
        <dbReference type="SAM" id="MobiDB-lite"/>
    </source>
</evidence>
<keyword evidence="5 6" id="KW-0233">DNA recombination</keyword>
<dbReference type="InterPro" id="IPR001207">
    <property type="entry name" value="Transposase_mutator"/>
</dbReference>
<keyword evidence="6" id="KW-0814">Transposable element</keyword>
<dbReference type="EMBL" id="FOVL01000037">
    <property type="protein sequence ID" value="SFN98839.1"/>
    <property type="molecule type" value="Genomic_DNA"/>
</dbReference>
<accession>A0A1I5DHX2</accession>